<dbReference type="AlphaFoldDB" id="A0A9P6UNT2"/>
<keyword evidence="2" id="KW-0479">Metal-binding</keyword>
<reference evidence="12" key="1">
    <citation type="journal article" date="2020" name="Fungal Divers.">
        <title>Resolving the Mortierellaceae phylogeny through synthesis of multi-gene phylogenetics and phylogenomics.</title>
        <authorList>
            <person name="Vandepol N."/>
            <person name="Liber J."/>
            <person name="Desiro A."/>
            <person name="Na H."/>
            <person name="Kennedy M."/>
            <person name="Barry K."/>
            <person name="Grigoriev I.V."/>
            <person name="Miller A.N."/>
            <person name="O'Donnell K."/>
            <person name="Stajich J.E."/>
            <person name="Bonito G."/>
        </authorList>
    </citation>
    <scope>NUCLEOTIDE SEQUENCE</scope>
    <source>
        <strain evidence="12">NVP60</strain>
    </source>
</reference>
<keyword evidence="3" id="KW-0677">Repeat</keyword>
<evidence type="ECO:0000256" key="7">
    <source>
        <dbReference type="ARBA" id="ARBA00023163"/>
    </source>
</evidence>
<accession>A0A9P6UNT2</accession>
<evidence type="ECO:0000256" key="9">
    <source>
        <dbReference type="PROSITE-ProRule" id="PRU00042"/>
    </source>
</evidence>
<evidence type="ECO:0000256" key="8">
    <source>
        <dbReference type="ARBA" id="ARBA00023242"/>
    </source>
</evidence>
<keyword evidence="8" id="KW-0539">Nucleus</keyword>
<evidence type="ECO:0000256" key="3">
    <source>
        <dbReference type="ARBA" id="ARBA00022737"/>
    </source>
</evidence>
<dbReference type="FunFam" id="3.30.160.60:FF:000072">
    <property type="entry name" value="zinc finger protein 143 isoform X1"/>
    <property type="match status" value="2"/>
</dbReference>
<dbReference type="EMBL" id="JAAAIN010000447">
    <property type="protein sequence ID" value="KAG0314371.1"/>
    <property type="molecule type" value="Genomic_DNA"/>
</dbReference>
<organism evidence="12 13">
    <name type="scientific">Linnemannia gamsii</name>
    <dbReference type="NCBI Taxonomy" id="64522"/>
    <lineage>
        <taxon>Eukaryota</taxon>
        <taxon>Fungi</taxon>
        <taxon>Fungi incertae sedis</taxon>
        <taxon>Mucoromycota</taxon>
        <taxon>Mortierellomycotina</taxon>
        <taxon>Mortierellomycetes</taxon>
        <taxon>Mortierellales</taxon>
        <taxon>Mortierellaceae</taxon>
        <taxon>Linnemannia</taxon>
    </lineage>
</organism>
<evidence type="ECO:0000256" key="5">
    <source>
        <dbReference type="ARBA" id="ARBA00022833"/>
    </source>
</evidence>
<dbReference type="PROSITE" id="PS50157">
    <property type="entry name" value="ZINC_FINGER_C2H2_2"/>
    <property type="match status" value="2"/>
</dbReference>
<keyword evidence="5" id="KW-0862">Zinc</keyword>
<dbReference type="GO" id="GO:0008270">
    <property type="term" value="F:zinc ion binding"/>
    <property type="evidence" value="ECO:0007669"/>
    <property type="project" value="UniProtKB-KW"/>
</dbReference>
<dbReference type="InterPro" id="IPR036236">
    <property type="entry name" value="Znf_C2H2_sf"/>
</dbReference>
<evidence type="ECO:0000256" key="1">
    <source>
        <dbReference type="ARBA" id="ARBA00004123"/>
    </source>
</evidence>
<evidence type="ECO:0000256" key="2">
    <source>
        <dbReference type="ARBA" id="ARBA00022723"/>
    </source>
</evidence>
<evidence type="ECO:0000256" key="4">
    <source>
        <dbReference type="ARBA" id="ARBA00022771"/>
    </source>
</evidence>
<keyword evidence="13" id="KW-1185">Reference proteome</keyword>
<keyword evidence="4 9" id="KW-0863">Zinc-finger</keyword>
<comment type="subcellular location">
    <subcellularLocation>
        <location evidence="1">Nucleus</location>
    </subcellularLocation>
</comment>
<feature type="domain" description="C2H2-type" evidence="11">
    <location>
        <begin position="148"/>
        <end position="177"/>
    </location>
</feature>
<dbReference type="GO" id="GO:0000978">
    <property type="term" value="F:RNA polymerase II cis-regulatory region sequence-specific DNA binding"/>
    <property type="evidence" value="ECO:0007669"/>
    <property type="project" value="TreeGrafter"/>
</dbReference>
<dbReference type="GO" id="GO:0000981">
    <property type="term" value="F:DNA-binding transcription factor activity, RNA polymerase II-specific"/>
    <property type="evidence" value="ECO:0007669"/>
    <property type="project" value="UniProtKB-ARBA"/>
</dbReference>
<feature type="region of interest" description="Disordered" evidence="10">
    <location>
        <begin position="172"/>
        <end position="202"/>
    </location>
</feature>
<dbReference type="Proteomes" id="UP000823405">
    <property type="component" value="Unassembled WGS sequence"/>
</dbReference>
<dbReference type="GO" id="GO:0005737">
    <property type="term" value="C:cytoplasm"/>
    <property type="evidence" value="ECO:0007669"/>
    <property type="project" value="TreeGrafter"/>
</dbReference>
<dbReference type="GO" id="GO:0000433">
    <property type="term" value="P:carbon catabolite repression of transcription from RNA polymerase II promoter by glucose"/>
    <property type="evidence" value="ECO:0007669"/>
    <property type="project" value="TreeGrafter"/>
</dbReference>
<evidence type="ECO:0000313" key="13">
    <source>
        <dbReference type="Proteomes" id="UP000823405"/>
    </source>
</evidence>
<evidence type="ECO:0000256" key="6">
    <source>
        <dbReference type="ARBA" id="ARBA00023015"/>
    </source>
</evidence>
<comment type="caution">
    <text evidence="12">The sequence shown here is derived from an EMBL/GenBank/DDBJ whole genome shotgun (WGS) entry which is preliminary data.</text>
</comment>
<keyword evidence="6" id="KW-0805">Transcription regulation</keyword>
<protein>
    <recommendedName>
        <fullName evidence="11">C2H2-type domain-containing protein</fullName>
    </recommendedName>
</protein>
<proteinExistence type="predicted"/>
<dbReference type="SUPFAM" id="SSF57667">
    <property type="entry name" value="beta-beta-alpha zinc fingers"/>
    <property type="match status" value="1"/>
</dbReference>
<dbReference type="InterPro" id="IPR013087">
    <property type="entry name" value="Znf_C2H2_type"/>
</dbReference>
<name>A0A9P6UNT2_9FUNG</name>
<evidence type="ECO:0000313" key="12">
    <source>
        <dbReference type="EMBL" id="KAG0314371.1"/>
    </source>
</evidence>
<dbReference type="Gene3D" id="3.30.160.60">
    <property type="entry name" value="Classic Zinc Finger"/>
    <property type="match status" value="2"/>
</dbReference>
<keyword evidence="7" id="KW-0804">Transcription</keyword>
<dbReference type="PANTHER" id="PTHR47428:SF1">
    <property type="entry name" value="REGULATORY PROTEIN MIG1-RELATED"/>
    <property type="match status" value="1"/>
</dbReference>
<dbReference type="SMART" id="SM00355">
    <property type="entry name" value="ZnF_C2H2"/>
    <property type="match status" value="2"/>
</dbReference>
<feature type="compositionally biased region" description="Low complexity" evidence="10">
    <location>
        <begin position="185"/>
        <end position="202"/>
    </location>
</feature>
<evidence type="ECO:0000259" key="11">
    <source>
        <dbReference type="PROSITE" id="PS50157"/>
    </source>
</evidence>
<feature type="region of interest" description="Disordered" evidence="10">
    <location>
        <begin position="1"/>
        <end position="24"/>
    </location>
</feature>
<dbReference type="PANTHER" id="PTHR47428">
    <property type="entry name" value="REGULATORY PROTEIN MIG1-RELATED"/>
    <property type="match status" value="1"/>
</dbReference>
<dbReference type="OrthoDB" id="6365676at2759"/>
<feature type="domain" description="C2H2-type" evidence="11">
    <location>
        <begin position="118"/>
        <end position="147"/>
    </location>
</feature>
<sequence length="265" mass="28197">MVQQQQTVTSPVSDDTIPNTATTHSTATANHFKRFSVPLLSMNSGNCNNINNAHSMSGDADAAATGPAWDTNNARRHASMPAIMEQSFFAGPHHHPQDPSSATHNAMVDADGLPRKPHICPWPNCNKTFTRSAHLTRHVRAHGGEKPYSCPHEGCGKRFSRSDVLKEHIRIHDGNRVRKRRVRGSSDSNSSSSHTSASSSAAASASAKRNSIAAAASLAAAAEQSTAQLFAIPPPLTCRAPNGMGTMPNPAFPVSSFRSCLTQSS</sequence>
<dbReference type="InterPro" id="IPR051007">
    <property type="entry name" value="creA/MIG_C2H2-ZnF"/>
</dbReference>
<dbReference type="PROSITE" id="PS00028">
    <property type="entry name" value="ZINC_FINGER_C2H2_1"/>
    <property type="match status" value="2"/>
</dbReference>
<dbReference type="Pfam" id="PF00096">
    <property type="entry name" value="zf-C2H2"/>
    <property type="match status" value="2"/>
</dbReference>
<dbReference type="GO" id="GO:0005634">
    <property type="term" value="C:nucleus"/>
    <property type="evidence" value="ECO:0007669"/>
    <property type="project" value="UniProtKB-SubCell"/>
</dbReference>
<evidence type="ECO:0000256" key="10">
    <source>
        <dbReference type="SAM" id="MobiDB-lite"/>
    </source>
</evidence>
<gene>
    <name evidence="12" type="ORF">BGZ97_009343</name>
</gene>